<dbReference type="PROSITE" id="PS50110">
    <property type="entry name" value="RESPONSE_REGULATORY"/>
    <property type="match status" value="1"/>
</dbReference>
<dbReference type="Gene3D" id="3.40.50.2300">
    <property type="match status" value="1"/>
</dbReference>
<dbReference type="AlphaFoldDB" id="A0A5J4RPD8"/>
<dbReference type="InterPro" id="IPR001789">
    <property type="entry name" value="Sig_transdc_resp-reg_receiver"/>
</dbReference>
<name>A0A5J4RPD8_9ZZZZ</name>
<dbReference type="SUPFAM" id="SSF52172">
    <property type="entry name" value="CheY-like"/>
    <property type="match status" value="1"/>
</dbReference>
<accession>A0A5J4RPD8</accession>
<dbReference type="GO" id="GO:0000160">
    <property type="term" value="P:phosphorelay signal transduction system"/>
    <property type="evidence" value="ECO:0007669"/>
    <property type="project" value="InterPro"/>
</dbReference>
<sequence length="145" mass="16686">MESIKILWIDDDINRQVLKPYIDEFEENGFAIIGVANPDEIENKLNLMQNLKCIILDISMPYGTKIDPVEAKQGIKTGLIVLQQLVNNLSLKNIKKVVFTITDNDEVRDYCDKNVIDYLEKKSFMAGTFVDRIKKIISDSDRIVY</sequence>
<reference evidence="2" key="1">
    <citation type="submission" date="2019-03" db="EMBL/GenBank/DDBJ databases">
        <title>Single cell metagenomics reveals metabolic interactions within the superorganism composed of flagellate Streblomastix strix and complex community of Bacteroidetes bacteria on its surface.</title>
        <authorList>
            <person name="Treitli S.C."/>
            <person name="Kolisko M."/>
            <person name="Husnik F."/>
            <person name="Keeling P."/>
            <person name="Hampl V."/>
        </authorList>
    </citation>
    <scope>NUCLEOTIDE SEQUENCE</scope>
    <source>
        <strain evidence="2">STM</strain>
    </source>
</reference>
<evidence type="ECO:0000259" key="1">
    <source>
        <dbReference type="PROSITE" id="PS50110"/>
    </source>
</evidence>
<protein>
    <recommendedName>
        <fullName evidence="1">Response regulatory domain-containing protein</fullName>
    </recommendedName>
</protein>
<dbReference type="EMBL" id="SNRY01000901">
    <property type="protein sequence ID" value="KAA6335362.1"/>
    <property type="molecule type" value="Genomic_DNA"/>
</dbReference>
<feature type="domain" description="Response regulatory" evidence="1">
    <location>
        <begin position="5"/>
        <end position="137"/>
    </location>
</feature>
<comment type="caution">
    <text evidence="2">The sequence shown here is derived from an EMBL/GenBank/DDBJ whole genome shotgun (WGS) entry which is preliminary data.</text>
</comment>
<organism evidence="2">
    <name type="scientific">termite gut metagenome</name>
    <dbReference type="NCBI Taxonomy" id="433724"/>
    <lineage>
        <taxon>unclassified sequences</taxon>
        <taxon>metagenomes</taxon>
        <taxon>organismal metagenomes</taxon>
    </lineage>
</organism>
<proteinExistence type="predicted"/>
<evidence type="ECO:0000313" key="2">
    <source>
        <dbReference type="EMBL" id="KAA6335362.1"/>
    </source>
</evidence>
<dbReference type="InterPro" id="IPR011006">
    <property type="entry name" value="CheY-like_superfamily"/>
</dbReference>
<gene>
    <name evidence="2" type="ORF">EZS27_016400</name>
</gene>